<dbReference type="Proteomes" id="UP000601435">
    <property type="component" value="Unassembled WGS sequence"/>
</dbReference>
<dbReference type="EMBL" id="CAJNJA010020931">
    <property type="protein sequence ID" value="CAE7467113.1"/>
    <property type="molecule type" value="Genomic_DNA"/>
</dbReference>
<feature type="non-terminal residue" evidence="1">
    <location>
        <position position="1"/>
    </location>
</feature>
<reference evidence="1" key="1">
    <citation type="submission" date="2021-02" db="EMBL/GenBank/DDBJ databases">
        <authorList>
            <person name="Dougan E. K."/>
            <person name="Rhodes N."/>
            <person name="Thang M."/>
            <person name="Chan C."/>
        </authorList>
    </citation>
    <scope>NUCLEOTIDE SEQUENCE</scope>
</reference>
<keyword evidence="2" id="KW-1185">Reference proteome</keyword>
<dbReference type="OrthoDB" id="10621684at2759"/>
<dbReference type="AlphaFoldDB" id="A0A812S847"/>
<organism evidence="1 2">
    <name type="scientific">Symbiodinium necroappetens</name>
    <dbReference type="NCBI Taxonomy" id="1628268"/>
    <lineage>
        <taxon>Eukaryota</taxon>
        <taxon>Sar</taxon>
        <taxon>Alveolata</taxon>
        <taxon>Dinophyceae</taxon>
        <taxon>Suessiales</taxon>
        <taxon>Symbiodiniaceae</taxon>
        <taxon>Symbiodinium</taxon>
    </lineage>
</organism>
<evidence type="ECO:0000313" key="2">
    <source>
        <dbReference type="Proteomes" id="UP000601435"/>
    </source>
</evidence>
<gene>
    <name evidence="1" type="ORF">SNEC2469_LOCUS13123</name>
</gene>
<comment type="caution">
    <text evidence="1">The sequence shown here is derived from an EMBL/GenBank/DDBJ whole genome shotgun (WGS) entry which is preliminary data.</text>
</comment>
<sequence length="114" mass="12322">MVETPSLSTLPLVAEVVPISSKQYPAPPTDWGQGDCLQQTDIYRFRFGPCDRRPVTCAQPACRLTALMGVEQGDVDAGLGSALRDDLMDVAWTDAEVLSSDMQGEVLCDMESAL</sequence>
<name>A0A812S847_9DINO</name>
<protein>
    <submittedName>
        <fullName evidence="1">Uncharacterized protein</fullName>
    </submittedName>
</protein>
<proteinExistence type="predicted"/>
<accession>A0A812S847</accession>
<evidence type="ECO:0000313" key="1">
    <source>
        <dbReference type="EMBL" id="CAE7467113.1"/>
    </source>
</evidence>